<organism evidence="3 4">
    <name type="scientific">Methylocucumis oryzae</name>
    <dbReference type="NCBI Taxonomy" id="1632867"/>
    <lineage>
        <taxon>Bacteria</taxon>
        <taxon>Pseudomonadati</taxon>
        <taxon>Pseudomonadota</taxon>
        <taxon>Gammaproteobacteria</taxon>
        <taxon>Methylococcales</taxon>
        <taxon>Methylococcaceae</taxon>
        <taxon>Methylocucumis</taxon>
    </lineage>
</organism>
<dbReference type="OrthoDB" id="9808735at2"/>
<comment type="caution">
    <text evidence="3">The sequence shown here is derived from an EMBL/GenBank/DDBJ whole genome shotgun (WGS) entry which is preliminary data.</text>
</comment>
<reference evidence="4" key="1">
    <citation type="submission" date="2015-03" db="EMBL/GenBank/DDBJ databases">
        <title>Draft genome sequence of a novel methanotroph (Sn10-6) isolated from flooded ricefield rhizosphere in India.</title>
        <authorList>
            <person name="Pandit P.S."/>
            <person name="Pore S.D."/>
            <person name="Arora P."/>
            <person name="Kapse N.G."/>
            <person name="Dhakephalkar P.K."/>
            <person name="Rahalkar M.C."/>
        </authorList>
    </citation>
    <scope>NUCLEOTIDE SEQUENCE [LARGE SCALE GENOMIC DNA]</scope>
    <source>
        <strain evidence="4">Sn10-6</strain>
    </source>
</reference>
<dbReference type="Proteomes" id="UP000033684">
    <property type="component" value="Unassembled WGS sequence"/>
</dbReference>
<evidence type="ECO:0000313" key="3">
    <source>
        <dbReference type="EMBL" id="KJV06131.1"/>
    </source>
</evidence>
<keyword evidence="3" id="KW-0808">Transferase</keyword>
<dbReference type="SMART" id="SM00450">
    <property type="entry name" value="RHOD"/>
    <property type="match status" value="1"/>
</dbReference>
<accession>A0A0F3IHA9</accession>
<reference evidence="3 4" key="2">
    <citation type="journal article" date="2016" name="Microb. Ecol.">
        <title>Genome Characteristics of a Novel Type I Methanotroph (Sn10-6) Isolated from a Flooded Indian Rice Field.</title>
        <authorList>
            <person name="Rahalkar M.C."/>
            <person name="Pandit P.S."/>
            <person name="Dhakephalkar P.K."/>
            <person name="Pore S."/>
            <person name="Arora P."/>
            <person name="Kapse N."/>
        </authorList>
    </citation>
    <scope>NUCLEOTIDE SEQUENCE [LARGE SCALE GENOMIC DNA]</scope>
    <source>
        <strain evidence="3 4">Sn10-6</strain>
    </source>
</reference>
<keyword evidence="1" id="KW-0472">Membrane</keyword>
<name>A0A0F3IHA9_9GAMM</name>
<keyword evidence="1" id="KW-1133">Transmembrane helix</keyword>
<evidence type="ECO:0000313" key="4">
    <source>
        <dbReference type="Proteomes" id="UP000033684"/>
    </source>
</evidence>
<protein>
    <submittedName>
        <fullName evidence="3">Sulfurtransferase</fullName>
    </submittedName>
</protein>
<dbReference type="CDD" id="cd00158">
    <property type="entry name" value="RHOD"/>
    <property type="match status" value="1"/>
</dbReference>
<dbReference type="GO" id="GO:0016740">
    <property type="term" value="F:transferase activity"/>
    <property type="evidence" value="ECO:0007669"/>
    <property type="project" value="UniProtKB-KW"/>
</dbReference>
<dbReference type="PANTHER" id="PTHR43031:SF18">
    <property type="entry name" value="RHODANESE-RELATED SULFURTRANSFERASES"/>
    <property type="match status" value="1"/>
</dbReference>
<dbReference type="InterPro" id="IPR050229">
    <property type="entry name" value="GlpE_sulfurtransferase"/>
</dbReference>
<dbReference type="AlphaFoldDB" id="A0A0F3IHA9"/>
<gene>
    <name evidence="3" type="ORF">VZ94_13355</name>
</gene>
<dbReference type="PANTHER" id="PTHR43031">
    <property type="entry name" value="FAD-DEPENDENT OXIDOREDUCTASE"/>
    <property type="match status" value="1"/>
</dbReference>
<keyword evidence="1" id="KW-0812">Transmembrane</keyword>
<dbReference type="RefSeq" id="WP_045779602.1">
    <property type="nucleotide sequence ID" value="NZ_LAJX01000133.1"/>
</dbReference>
<feature type="transmembrane region" description="Helical" evidence="1">
    <location>
        <begin position="7"/>
        <end position="26"/>
    </location>
</feature>
<dbReference type="SUPFAM" id="SSF52821">
    <property type="entry name" value="Rhodanese/Cell cycle control phosphatase"/>
    <property type="match status" value="1"/>
</dbReference>
<feature type="domain" description="Rhodanese" evidence="2">
    <location>
        <begin position="50"/>
        <end position="140"/>
    </location>
</feature>
<dbReference type="PROSITE" id="PS50206">
    <property type="entry name" value="RHODANESE_3"/>
    <property type="match status" value="1"/>
</dbReference>
<evidence type="ECO:0000256" key="1">
    <source>
        <dbReference type="SAM" id="Phobius"/>
    </source>
</evidence>
<dbReference type="InterPro" id="IPR001763">
    <property type="entry name" value="Rhodanese-like_dom"/>
</dbReference>
<evidence type="ECO:0000259" key="2">
    <source>
        <dbReference type="PROSITE" id="PS50206"/>
    </source>
</evidence>
<dbReference type="EMBL" id="LAJX01000133">
    <property type="protein sequence ID" value="KJV06131.1"/>
    <property type="molecule type" value="Genomic_DNA"/>
</dbReference>
<proteinExistence type="predicted"/>
<dbReference type="Pfam" id="PF00581">
    <property type="entry name" value="Rhodanese"/>
    <property type="match status" value="1"/>
</dbReference>
<dbReference type="InterPro" id="IPR036873">
    <property type="entry name" value="Rhodanese-like_dom_sf"/>
</dbReference>
<dbReference type="PATRIC" id="fig|1632867.3.peg.990"/>
<keyword evidence="4" id="KW-1185">Reference proteome</keyword>
<sequence>MERVIEFLINHYLLSLAFVVVTYLLIQDLFETALKKYNTISPLLAVAKMNEMKTVVVDVRDQTEFASGHIQEAIHLPLDKFDNELKKIEAYKKDPVLVICQNGTRAISAGKLLTKAGFEQVFVISGGMESWQTDYKLPIKKSKKTFA</sequence>
<dbReference type="Gene3D" id="3.40.250.10">
    <property type="entry name" value="Rhodanese-like domain"/>
    <property type="match status" value="1"/>
</dbReference>